<keyword evidence="2" id="KW-1185">Reference proteome</keyword>
<evidence type="ECO:0000313" key="1">
    <source>
        <dbReference type="EMBL" id="EYB66822.1"/>
    </source>
</evidence>
<sequence length="110" mass="11811">MVVDVRGLGAFQRDMTSFVYDEGGTQLWPDASLIKGVSSQLVQEGSLHTYITSESQIGQFQNVTRVKAVRVEEPRIARGSGVFTNAVLGSGAAAQFRSAGAACRVVYLKD</sequence>
<name>A0A016QLQ4_9DEIO</name>
<reference evidence="1 2" key="1">
    <citation type="submission" date="2014-03" db="EMBL/GenBank/DDBJ databases">
        <title>Draft genome sequence of Deinococcus phoenicis 1P10ME.</title>
        <authorList>
            <person name="Stepanov V.G."/>
            <person name="Vaishampayan P."/>
            <person name="Venkateswaran K."/>
            <person name="Fox G.E."/>
        </authorList>
    </citation>
    <scope>NUCLEOTIDE SEQUENCE [LARGE SCALE GENOMIC DNA]</scope>
    <source>
        <strain evidence="1 2">1P10ME</strain>
    </source>
</reference>
<dbReference type="STRING" id="1476583.DEIPH_ctg066orf0001"/>
<dbReference type="AlphaFoldDB" id="A0A016QLQ4"/>
<dbReference type="Proteomes" id="UP000020492">
    <property type="component" value="Unassembled WGS sequence"/>
</dbReference>
<accession>A0A016QLQ4</accession>
<dbReference type="PATRIC" id="fig|1476583.3.peg.3137"/>
<comment type="caution">
    <text evidence="1">The sequence shown here is derived from an EMBL/GenBank/DDBJ whole genome shotgun (WGS) entry which is preliminary data.</text>
</comment>
<gene>
    <name evidence="1" type="ORF">DEIPH_ctg066orf0001</name>
</gene>
<proteinExistence type="predicted"/>
<dbReference type="EMBL" id="JHAC01000062">
    <property type="protein sequence ID" value="EYB66822.1"/>
    <property type="molecule type" value="Genomic_DNA"/>
</dbReference>
<evidence type="ECO:0000313" key="2">
    <source>
        <dbReference type="Proteomes" id="UP000020492"/>
    </source>
</evidence>
<protein>
    <submittedName>
        <fullName evidence="1">Uncharacterized protein</fullName>
    </submittedName>
</protein>
<organism evidence="1 2">
    <name type="scientific">Deinococcus phoenicis</name>
    <dbReference type="NCBI Taxonomy" id="1476583"/>
    <lineage>
        <taxon>Bacteria</taxon>
        <taxon>Thermotogati</taxon>
        <taxon>Deinococcota</taxon>
        <taxon>Deinococci</taxon>
        <taxon>Deinococcales</taxon>
        <taxon>Deinococcaceae</taxon>
        <taxon>Deinococcus</taxon>
    </lineage>
</organism>